<accession>A0A1M5E7Y8</accession>
<evidence type="ECO:0000256" key="1">
    <source>
        <dbReference type="SAM" id="Phobius"/>
    </source>
</evidence>
<evidence type="ECO:0000313" key="3">
    <source>
        <dbReference type="Proteomes" id="UP000184147"/>
    </source>
</evidence>
<name>A0A1M5E7Y8_9FLAO</name>
<dbReference type="Proteomes" id="UP000184147">
    <property type="component" value="Unassembled WGS sequence"/>
</dbReference>
<keyword evidence="1" id="KW-0812">Transmembrane</keyword>
<dbReference type="AlphaFoldDB" id="A0A1M5E7Y8"/>
<protein>
    <recommendedName>
        <fullName evidence="4">DUF2892 domain-containing protein</fullName>
    </recommendedName>
</protein>
<feature type="transmembrane region" description="Helical" evidence="1">
    <location>
        <begin position="41"/>
        <end position="61"/>
    </location>
</feature>
<reference evidence="2 3" key="1">
    <citation type="submission" date="2016-11" db="EMBL/GenBank/DDBJ databases">
        <authorList>
            <person name="Jaros S."/>
            <person name="Januszkiewicz K."/>
            <person name="Wedrychowicz H."/>
        </authorList>
    </citation>
    <scope>NUCLEOTIDE SEQUENCE [LARGE SCALE GENOMIC DNA]</scope>
    <source>
        <strain evidence="2 3">DSM 25660</strain>
    </source>
</reference>
<proteinExistence type="predicted"/>
<organism evidence="2 3">
    <name type="scientific">Flavobacterium fontis</name>
    <dbReference type="NCBI Taxonomy" id="1124188"/>
    <lineage>
        <taxon>Bacteria</taxon>
        <taxon>Pseudomonadati</taxon>
        <taxon>Bacteroidota</taxon>
        <taxon>Flavobacteriia</taxon>
        <taxon>Flavobacteriales</taxon>
        <taxon>Flavobacteriaceae</taxon>
        <taxon>Flavobacterium</taxon>
    </lineage>
</organism>
<dbReference type="EMBL" id="FQVQ01000018">
    <property type="protein sequence ID" value="SHF75285.1"/>
    <property type="molecule type" value="Genomic_DNA"/>
</dbReference>
<keyword evidence="1" id="KW-0472">Membrane</keyword>
<dbReference type="STRING" id="1124188.SAMN05444377_1184"/>
<evidence type="ECO:0008006" key="4">
    <source>
        <dbReference type="Google" id="ProtNLM"/>
    </source>
</evidence>
<evidence type="ECO:0000313" key="2">
    <source>
        <dbReference type="EMBL" id="SHF75285.1"/>
    </source>
</evidence>
<feature type="transmembrane region" description="Helical" evidence="1">
    <location>
        <begin position="12"/>
        <end position="35"/>
    </location>
</feature>
<sequence length="75" mass="8788">MSVNLEIMKTRLLTNWHVMRVVRLAFAGFLFANAYETRQWIFVPMGLFFLLQAVFNWGCGLQGNCTVNLKKEHHE</sequence>
<keyword evidence="3" id="KW-1185">Reference proteome</keyword>
<keyword evidence="1" id="KW-1133">Transmembrane helix</keyword>
<gene>
    <name evidence="2" type="ORF">SAMN05444377_1184</name>
</gene>